<organism evidence="7 8">
    <name type="scientific">Cercophora samala</name>
    <dbReference type="NCBI Taxonomy" id="330535"/>
    <lineage>
        <taxon>Eukaryota</taxon>
        <taxon>Fungi</taxon>
        <taxon>Dikarya</taxon>
        <taxon>Ascomycota</taxon>
        <taxon>Pezizomycotina</taxon>
        <taxon>Sordariomycetes</taxon>
        <taxon>Sordariomycetidae</taxon>
        <taxon>Sordariales</taxon>
        <taxon>Lasiosphaeriaceae</taxon>
        <taxon>Cercophora</taxon>
    </lineage>
</organism>
<dbReference type="Gene3D" id="3.40.462.20">
    <property type="match status" value="1"/>
</dbReference>
<keyword evidence="5" id="KW-0732">Signal</keyword>
<dbReference type="PANTHER" id="PTHR42973">
    <property type="entry name" value="BINDING OXIDOREDUCTASE, PUTATIVE (AFU_ORTHOLOGUE AFUA_1G17690)-RELATED"/>
    <property type="match status" value="1"/>
</dbReference>
<dbReference type="GO" id="GO:0071949">
    <property type="term" value="F:FAD binding"/>
    <property type="evidence" value="ECO:0007669"/>
    <property type="project" value="InterPro"/>
</dbReference>
<keyword evidence="8" id="KW-1185">Reference proteome</keyword>
<dbReference type="SUPFAM" id="SSF56176">
    <property type="entry name" value="FAD-binding/transporter-associated domain-like"/>
    <property type="match status" value="1"/>
</dbReference>
<dbReference type="PANTHER" id="PTHR42973:SF53">
    <property type="entry name" value="FAD-BINDING PCMH-TYPE DOMAIN-CONTAINING PROTEIN-RELATED"/>
    <property type="match status" value="1"/>
</dbReference>
<comment type="similarity">
    <text evidence="1">Belongs to the oxygen-dependent FAD-linked oxidoreductase family.</text>
</comment>
<keyword evidence="2" id="KW-0285">Flavoprotein</keyword>
<feature type="domain" description="FAD-binding PCMH-type" evidence="6">
    <location>
        <begin position="61"/>
        <end position="232"/>
    </location>
</feature>
<dbReference type="GO" id="GO:0016491">
    <property type="term" value="F:oxidoreductase activity"/>
    <property type="evidence" value="ECO:0007669"/>
    <property type="project" value="UniProtKB-KW"/>
</dbReference>
<reference evidence="7" key="1">
    <citation type="submission" date="2023-06" db="EMBL/GenBank/DDBJ databases">
        <title>Genome-scale phylogeny and comparative genomics of the fungal order Sordariales.</title>
        <authorList>
            <consortium name="Lawrence Berkeley National Laboratory"/>
            <person name="Hensen N."/>
            <person name="Bonometti L."/>
            <person name="Westerberg I."/>
            <person name="Brannstrom I.O."/>
            <person name="Guillou S."/>
            <person name="Cros-Aarteil S."/>
            <person name="Calhoun S."/>
            <person name="Haridas S."/>
            <person name="Kuo A."/>
            <person name="Mondo S."/>
            <person name="Pangilinan J."/>
            <person name="Riley R."/>
            <person name="Labutti K."/>
            <person name="Andreopoulos B."/>
            <person name="Lipzen A."/>
            <person name="Chen C."/>
            <person name="Yanf M."/>
            <person name="Daum C."/>
            <person name="Ng V."/>
            <person name="Clum A."/>
            <person name="Steindorff A."/>
            <person name="Ohm R."/>
            <person name="Martin F."/>
            <person name="Silar P."/>
            <person name="Natvig D."/>
            <person name="Lalanne C."/>
            <person name="Gautier V."/>
            <person name="Ament-Velasquez S.L."/>
            <person name="Kruys A."/>
            <person name="Hutchinson M.I."/>
            <person name="Powell A.J."/>
            <person name="Barry K."/>
            <person name="Miller A.N."/>
            <person name="Grigoriev I.V."/>
            <person name="Debuchy R."/>
            <person name="Gladieux P."/>
            <person name="Thoren M.H."/>
            <person name="Johannesson H."/>
        </authorList>
    </citation>
    <scope>NUCLEOTIDE SEQUENCE</scope>
    <source>
        <strain evidence="7">CBS 307.81</strain>
    </source>
</reference>
<proteinExistence type="inferred from homology"/>
<dbReference type="Gene3D" id="3.30.43.10">
    <property type="entry name" value="Uridine Diphospho-n-acetylenolpyruvylglucosamine Reductase, domain 2"/>
    <property type="match status" value="1"/>
</dbReference>
<evidence type="ECO:0000256" key="2">
    <source>
        <dbReference type="ARBA" id="ARBA00022630"/>
    </source>
</evidence>
<evidence type="ECO:0000259" key="6">
    <source>
        <dbReference type="PROSITE" id="PS51387"/>
    </source>
</evidence>
<evidence type="ECO:0000313" key="7">
    <source>
        <dbReference type="EMBL" id="KAK0669913.1"/>
    </source>
</evidence>
<dbReference type="InterPro" id="IPR006094">
    <property type="entry name" value="Oxid_FAD_bind_N"/>
</dbReference>
<gene>
    <name evidence="7" type="ORF">QBC41DRAFT_390696</name>
</gene>
<dbReference type="InterPro" id="IPR050416">
    <property type="entry name" value="FAD-linked_Oxidoreductase"/>
</dbReference>
<dbReference type="Pfam" id="PF01565">
    <property type="entry name" value="FAD_binding_4"/>
    <property type="match status" value="1"/>
</dbReference>
<dbReference type="Proteomes" id="UP001174997">
    <property type="component" value="Unassembled WGS sequence"/>
</dbReference>
<keyword evidence="4" id="KW-0560">Oxidoreductase</keyword>
<evidence type="ECO:0000256" key="5">
    <source>
        <dbReference type="SAM" id="SignalP"/>
    </source>
</evidence>
<evidence type="ECO:0000256" key="1">
    <source>
        <dbReference type="ARBA" id="ARBA00005466"/>
    </source>
</evidence>
<dbReference type="AlphaFoldDB" id="A0AA39ZFA2"/>
<dbReference type="EMBL" id="JAULSY010000037">
    <property type="protein sequence ID" value="KAK0669913.1"/>
    <property type="molecule type" value="Genomic_DNA"/>
</dbReference>
<evidence type="ECO:0000313" key="8">
    <source>
        <dbReference type="Proteomes" id="UP001174997"/>
    </source>
</evidence>
<evidence type="ECO:0000256" key="4">
    <source>
        <dbReference type="ARBA" id="ARBA00023002"/>
    </source>
</evidence>
<dbReference type="InterPro" id="IPR036318">
    <property type="entry name" value="FAD-bd_PCMH-like_sf"/>
</dbReference>
<dbReference type="PROSITE" id="PS51387">
    <property type="entry name" value="FAD_PCMH"/>
    <property type="match status" value="1"/>
</dbReference>
<dbReference type="InterPro" id="IPR016169">
    <property type="entry name" value="FAD-bd_PCMH_sub2"/>
</dbReference>
<evidence type="ECO:0000256" key="3">
    <source>
        <dbReference type="ARBA" id="ARBA00022827"/>
    </source>
</evidence>
<accession>A0AA39ZFA2</accession>
<keyword evidence="3" id="KW-0274">FAD</keyword>
<protein>
    <recommendedName>
        <fullName evidence="6">FAD-binding PCMH-type domain-containing protein</fullName>
    </recommendedName>
</protein>
<comment type="caution">
    <text evidence="7">The sequence shown here is derived from an EMBL/GenBank/DDBJ whole genome shotgun (WGS) entry which is preliminary data.</text>
</comment>
<sequence>MHFSHLLLSFCSVASTMAAITPRQIPSKAKCLLDAGLGEAVLIRGDAQYAEREASYWSNSAKLTPAAILRPRNTKEVALAVKALAAARQPFAVRSGGHTNWAGSNNIAGGITIDLGLFNTTTYNAATETADIGPGSRWRDVYSELIKHKRAVAGGREGNVGVAGLLLGGGNTFFTARRGFACDNVVAYEVVLADGRIVTASKTSYPDLFVALKGGSNNFGIVTKFTMTAIPSDKVWGGMAFLPKDIAPRAVDAVVSFTNNVANDPDSNLVAMFTHMPDFRDIVVATLYANMAGVEKPAAYNQWLALPEIMNTVKNTTIAEMAFEYNIPANLHDIWFTLSLKNDARILNKAAELHVKLVEDLKAFIPEQTFTTQCLFQPLPTVFAKNSVAAGGNVMGVERQTSNGVLFLATAMVQTAAQEKKAYPLVKAWVDEVKKFAATIDGGLQEWTYLNYADKSQNPLKSYGPENIRRMKSVAAKYDPQGVFQKLVPGGFKISNL</sequence>
<name>A0AA39ZFA2_9PEZI</name>
<dbReference type="Gene3D" id="3.30.465.10">
    <property type="match status" value="1"/>
</dbReference>
<dbReference type="InterPro" id="IPR016166">
    <property type="entry name" value="FAD-bd_PCMH"/>
</dbReference>
<dbReference type="InterPro" id="IPR016167">
    <property type="entry name" value="FAD-bd_PCMH_sub1"/>
</dbReference>
<feature type="signal peptide" evidence="5">
    <location>
        <begin position="1"/>
        <end position="18"/>
    </location>
</feature>
<feature type="chain" id="PRO_5041357003" description="FAD-binding PCMH-type domain-containing protein" evidence="5">
    <location>
        <begin position="19"/>
        <end position="497"/>
    </location>
</feature>